<dbReference type="GO" id="GO:0055085">
    <property type="term" value="P:transmembrane transport"/>
    <property type="evidence" value="ECO:0007669"/>
    <property type="project" value="InterPro"/>
</dbReference>
<keyword evidence="1" id="KW-1133">Transmembrane helix</keyword>
<comment type="caution">
    <text evidence="2">The sequence shown here is derived from an EMBL/GenBank/DDBJ whole genome shotgun (WGS) entry which is preliminary data.</text>
</comment>
<name>A0A0D8HDL8_9ACTN</name>
<dbReference type="EMBL" id="JXYS01000102">
    <property type="protein sequence ID" value="KJF16028.1"/>
    <property type="molecule type" value="Genomic_DNA"/>
</dbReference>
<dbReference type="AlphaFoldDB" id="A0A0D8HDL8"/>
<gene>
    <name evidence="2" type="ORF">AXFE_31020</name>
</gene>
<keyword evidence="1" id="KW-0812">Transmembrane</keyword>
<protein>
    <submittedName>
        <fullName evidence="2">Low affinity iron permease</fullName>
    </submittedName>
</protein>
<keyword evidence="1" id="KW-0472">Membrane</keyword>
<accession>A0A0D8HDL8</accession>
<proteinExistence type="predicted"/>
<dbReference type="Pfam" id="PF04120">
    <property type="entry name" value="Iron_permease"/>
    <property type="match status" value="1"/>
</dbReference>
<reference evidence="2 3" key="1">
    <citation type="submission" date="2015-01" db="EMBL/GenBank/DDBJ databases">
        <title>Draft genome of the acidophilic iron oxidizer Acidithrix ferrooxidans strain Py-F3.</title>
        <authorList>
            <person name="Poehlein A."/>
            <person name="Eisen S."/>
            <person name="Schloemann M."/>
            <person name="Johnson B.D."/>
            <person name="Daniel R."/>
            <person name="Muehling M."/>
        </authorList>
    </citation>
    <scope>NUCLEOTIDE SEQUENCE [LARGE SCALE GENOMIC DNA]</scope>
    <source>
        <strain evidence="2 3">Py-F3</strain>
    </source>
</reference>
<dbReference type="Proteomes" id="UP000032360">
    <property type="component" value="Unassembled WGS sequence"/>
</dbReference>
<dbReference type="OrthoDB" id="119761at2"/>
<evidence type="ECO:0000256" key="1">
    <source>
        <dbReference type="SAM" id="Phobius"/>
    </source>
</evidence>
<dbReference type="RefSeq" id="WP_052606774.1">
    <property type="nucleotide sequence ID" value="NZ_JXYS01000102.1"/>
</dbReference>
<dbReference type="InterPro" id="IPR007251">
    <property type="entry name" value="Iron_permease_Fet4"/>
</dbReference>
<sequence>MQLSPFHENMSRVLQRLDAITSRVSATVVMVIVLLTFNVILAVQGFPTSWQAAFATISNSVVLIFLFSFKHTEHRGLAALQLKLDEVIRAIPTADDHLVQIERADENEFGAREKEQISVHQSLRGFRDDTEY</sequence>
<feature type="transmembrane region" description="Helical" evidence="1">
    <location>
        <begin position="49"/>
        <end position="69"/>
    </location>
</feature>
<evidence type="ECO:0000313" key="2">
    <source>
        <dbReference type="EMBL" id="KJF16028.1"/>
    </source>
</evidence>
<evidence type="ECO:0000313" key="3">
    <source>
        <dbReference type="Proteomes" id="UP000032360"/>
    </source>
</evidence>
<keyword evidence="3" id="KW-1185">Reference proteome</keyword>
<feature type="transmembrane region" description="Helical" evidence="1">
    <location>
        <begin position="20"/>
        <end position="43"/>
    </location>
</feature>
<organism evidence="2 3">
    <name type="scientific">Acidithrix ferrooxidans</name>
    <dbReference type="NCBI Taxonomy" id="1280514"/>
    <lineage>
        <taxon>Bacteria</taxon>
        <taxon>Bacillati</taxon>
        <taxon>Actinomycetota</taxon>
        <taxon>Acidimicrobiia</taxon>
        <taxon>Acidimicrobiales</taxon>
        <taxon>Acidimicrobiaceae</taxon>
        <taxon>Acidithrix</taxon>
    </lineage>
</organism>